<gene>
    <name evidence="1" type="ORF">PQR62_14550</name>
</gene>
<sequence length="63" mass="7202">MIFNEEIACGHDRRKTAAPEKFAHGGEEEKSENVVRIWSDAGLMQTQFSLDAGLMQARRRHFP</sequence>
<evidence type="ECO:0000313" key="1">
    <source>
        <dbReference type="EMBL" id="MFL9925496.1"/>
    </source>
</evidence>
<dbReference type="RefSeq" id="WP_408158684.1">
    <property type="nucleotide sequence ID" value="NZ_JAQQFM010000006.1"/>
</dbReference>
<protein>
    <submittedName>
        <fullName evidence="1">Uncharacterized protein</fullName>
    </submittedName>
</protein>
<evidence type="ECO:0000313" key="2">
    <source>
        <dbReference type="Proteomes" id="UP001629246"/>
    </source>
</evidence>
<dbReference type="EMBL" id="JAQQFM010000006">
    <property type="protein sequence ID" value="MFL9925496.1"/>
    <property type="molecule type" value="Genomic_DNA"/>
</dbReference>
<comment type="caution">
    <text evidence="1">The sequence shown here is derived from an EMBL/GenBank/DDBJ whole genome shotgun (WGS) entry which is preliminary data.</text>
</comment>
<reference evidence="1 2" key="1">
    <citation type="journal article" date="2024" name="Chem. Sci.">
        <title>Discovery of megapolipeptins by genome mining of a Burkholderiales bacteria collection.</title>
        <authorList>
            <person name="Paulo B.S."/>
            <person name="Recchia M.J.J."/>
            <person name="Lee S."/>
            <person name="Fergusson C.H."/>
            <person name="Romanowski S.B."/>
            <person name="Hernandez A."/>
            <person name="Krull N."/>
            <person name="Liu D.Y."/>
            <person name="Cavanagh H."/>
            <person name="Bos A."/>
            <person name="Gray C.A."/>
            <person name="Murphy B.T."/>
            <person name="Linington R.G."/>
            <person name="Eustaquio A.S."/>
        </authorList>
    </citation>
    <scope>NUCLEOTIDE SEQUENCE [LARGE SCALE GENOMIC DNA]</scope>
    <source>
        <strain evidence="1 2">RL21-008-BIB-A</strain>
    </source>
</reference>
<dbReference type="Proteomes" id="UP001629246">
    <property type="component" value="Unassembled WGS sequence"/>
</dbReference>
<accession>A0ABW9A9C0</accession>
<name>A0ABW9A9C0_9BURK</name>
<proteinExistence type="predicted"/>
<keyword evidence="2" id="KW-1185">Reference proteome</keyword>
<organism evidence="1 2">
    <name type="scientific">Herbaspirillum lusitanum</name>
    <dbReference type="NCBI Taxonomy" id="213312"/>
    <lineage>
        <taxon>Bacteria</taxon>
        <taxon>Pseudomonadati</taxon>
        <taxon>Pseudomonadota</taxon>
        <taxon>Betaproteobacteria</taxon>
        <taxon>Burkholderiales</taxon>
        <taxon>Oxalobacteraceae</taxon>
        <taxon>Herbaspirillum</taxon>
    </lineage>
</organism>